<proteinExistence type="predicted"/>
<protein>
    <submittedName>
        <fullName evidence="3">Uncharacterized protein</fullName>
    </submittedName>
</protein>
<accession>A0A0A1SSG9</accession>
<keyword evidence="4" id="KW-1185">Reference proteome</keyword>
<sequence>MNYTKYSKVEQESSDSSKRGSQDDSFSDNESGLPLSQQPRSLATRLFHVAKRTWWLVGPFLWLLSLVVTWTIASAATKSPYDISRGLDTELEPLKSQIEMYTTTFSSDLDWDENGILQRVSRPGSKQFVGDPSPEIDANWEHITNGKCLSYVIVNGQVILMRSRRCGHRPQRQRRPDGHRKDVPKARWIMVRGHRSFPSTTLSQHGPQGAAC</sequence>
<reference evidence="3 4" key="1">
    <citation type="journal article" date="2015" name="Genome Announc.">
        <title>Draft Genome Sequence and Gene Annotation of the Entomopathogenic Fungus Verticillium hemipterigenum.</title>
        <authorList>
            <person name="Horn F."/>
            <person name="Habel A."/>
            <person name="Scharf D.H."/>
            <person name="Dworschak J."/>
            <person name="Brakhage A.A."/>
            <person name="Guthke R."/>
            <person name="Hertweck C."/>
            <person name="Linde J."/>
        </authorList>
    </citation>
    <scope>NUCLEOTIDE SEQUENCE [LARGE SCALE GENOMIC DNA]</scope>
</reference>
<organism evidence="3 4">
    <name type="scientific">[Torrubiella] hemipterigena</name>
    <dbReference type="NCBI Taxonomy" id="1531966"/>
    <lineage>
        <taxon>Eukaryota</taxon>
        <taxon>Fungi</taxon>
        <taxon>Dikarya</taxon>
        <taxon>Ascomycota</taxon>
        <taxon>Pezizomycotina</taxon>
        <taxon>Sordariomycetes</taxon>
        <taxon>Hypocreomycetidae</taxon>
        <taxon>Hypocreales</taxon>
        <taxon>Clavicipitaceae</taxon>
        <taxon>Clavicipitaceae incertae sedis</taxon>
        <taxon>'Torrubiella' clade</taxon>
    </lineage>
</organism>
<evidence type="ECO:0000256" key="2">
    <source>
        <dbReference type="SAM" id="Phobius"/>
    </source>
</evidence>
<feature type="transmembrane region" description="Helical" evidence="2">
    <location>
        <begin position="54"/>
        <end position="73"/>
    </location>
</feature>
<keyword evidence="2" id="KW-0472">Membrane</keyword>
<dbReference type="EMBL" id="CDHN01000001">
    <property type="protein sequence ID" value="CEJ81061.1"/>
    <property type="molecule type" value="Genomic_DNA"/>
</dbReference>
<dbReference type="OrthoDB" id="3687641at2759"/>
<dbReference type="HOGENOM" id="CLU_1300458_0_0_1"/>
<keyword evidence="2" id="KW-0812">Transmembrane</keyword>
<feature type="region of interest" description="Disordered" evidence="1">
    <location>
        <begin position="1"/>
        <end position="36"/>
    </location>
</feature>
<feature type="compositionally biased region" description="Basic and acidic residues" evidence="1">
    <location>
        <begin position="7"/>
        <end position="22"/>
    </location>
</feature>
<evidence type="ECO:0000256" key="1">
    <source>
        <dbReference type="SAM" id="MobiDB-lite"/>
    </source>
</evidence>
<feature type="compositionally biased region" description="Basic and acidic residues" evidence="1">
    <location>
        <begin position="174"/>
        <end position="185"/>
    </location>
</feature>
<keyword evidence="2" id="KW-1133">Transmembrane helix</keyword>
<evidence type="ECO:0000313" key="4">
    <source>
        <dbReference type="Proteomes" id="UP000039046"/>
    </source>
</evidence>
<name>A0A0A1SSG9_9HYPO</name>
<dbReference type="Proteomes" id="UP000039046">
    <property type="component" value="Unassembled WGS sequence"/>
</dbReference>
<dbReference type="AlphaFoldDB" id="A0A0A1SSG9"/>
<gene>
    <name evidence="3" type="ORF">VHEMI01211</name>
</gene>
<feature type="region of interest" description="Disordered" evidence="1">
    <location>
        <begin position="166"/>
        <end position="186"/>
    </location>
</feature>
<evidence type="ECO:0000313" key="3">
    <source>
        <dbReference type="EMBL" id="CEJ81061.1"/>
    </source>
</evidence>